<evidence type="ECO:0008006" key="3">
    <source>
        <dbReference type="Google" id="ProtNLM"/>
    </source>
</evidence>
<evidence type="ECO:0000313" key="2">
    <source>
        <dbReference type="Proteomes" id="UP000576792"/>
    </source>
</evidence>
<comment type="caution">
    <text evidence="1">The sequence shown here is derived from an EMBL/GenBank/DDBJ whole genome shotgun (WGS) entry which is preliminary data.</text>
</comment>
<evidence type="ECO:0000313" key="1">
    <source>
        <dbReference type="EMBL" id="NJC55635.1"/>
    </source>
</evidence>
<dbReference type="EMBL" id="JAATJN010000001">
    <property type="protein sequence ID" value="NJC55635.1"/>
    <property type="molecule type" value="Genomic_DNA"/>
</dbReference>
<organism evidence="1 2">
    <name type="scientific">Brevibacterium marinum</name>
    <dbReference type="NCBI Taxonomy" id="418643"/>
    <lineage>
        <taxon>Bacteria</taxon>
        <taxon>Bacillati</taxon>
        <taxon>Actinomycetota</taxon>
        <taxon>Actinomycetes</taxon>
        <taxon>Micrococcales</taxon>
        <taxon>Brevibacteriaceae</taxon>
        <taxon>Brevibacterium</taxon>
    </lineage>
</organism>
<dbReference type="Proteomes" id="UP000576792">
    <property type="component" value="Unassembled WGS sequence"/>
</dbReference>
<gene>
    <name evidence="1" type="ORF">BKA07_000670</name>
</gene>
<keyword evidence="2" id="KW-1185">Reference proteome</keyword>
<proteinExistence type="predicted"/>
<accession>A0A846RW03</accession>
<sequence>MSKETLRVWVRKHKDSGKATPTESVDLKVENSRLRAEVAESKRASEMGYLRCLGKTGKSFARLHCLHYYRCESEIRTAWRQVMPGARLNHCHLRMAPSTLNVHQAFLVMRMNDLAKTLSTPLANNGLAHSVEKSDLAHQPSTFT</sequence>
<reference evidence="1 2" key="1">
    <citation type="submission" date="2020-03" db="EMBL/GenBank/DDBJ databases">
        <title>Sequencing the genomes of 1000 actinobacteria strains.</title>
        <authorList>
            <person name="Klenk H.-P."/>
        </authorList>
    </citation>
    <scope>NUCLEOTIDE SEQUENCE [LARGE SCALE GENOMIC DNA]</scope>
    <source>
        <strain evidence="1 2">DSM 18964</strain>
    </source>
</reference>
<protein>
    <recommendedName>
        <fullName evidence="3">Transposase</fullName>
    </recommendedName>
</protein>
<name>A0A846RW03_9MICO</name>
<dbReference type="AlphaFoldDB" id="A0A846RW03"/>